<evidence type="ECO:0000256" key="3">
    <source>
        <dbReference type="ARBA" id="ARBA00022448"/>
    </source>
</evidence>
<dbReference type="GO" id="GO:0005388">
    <property type="term" value="F:P-type calcium transporter activity"/>
    <property type="evidence" value="ECO:0007669"/>
    <property type="project" value="UniProtKB-EC"/>
</dbReference>
<dbReference type="GeneTree" id="ENSGT00940000165254"/>
<dbReference type="Proteomes" id="UP000007303">
    <property type="component" value="Unassembled WGS sequence"/>
</dbReference>
<keyword evidence="10" id="KW-0460">Magnesium</keyword>
<dbReference type="GO" id="GO:0005524">
    <property type="term" value="F:ATP binding"/>
    <property type="evidence" value="ECO:0007669"/>
    <property type="project" value="UniProtKB-KW"/>
</dbReference>
<dbReference type="InterPro" id="IPR001757">
    <property type="entry name" value="P_typ_ATPase"/>
</dbReference>
<dbReference type="AlphaFoldDB" id="H3CM02"/>
<keyword evidence="4" id="KW-0109">Calcium transport</keyword>
<keyword evidence="3" id="KW-0813">Transport</keyword>
<feature type="compositionally biased region" description="Gly residues" evidence="15">
    <location>
        <begin position="20"/>
        <end position="29"/>
    </location>
</feature>
<evidence type="ECO:0000256" key="11">
    <source>
        <dbReference type="ARBA" id="ARBA00022967"/>
    </source>
</evidence>
<dbReference type="Ensembl" id="ENSTNIT00000009453.1">
    <property type="protein sequence ID" value="ENSTNIP00000009282.1"/>
    <property type="gene ID" value="ENSTNIG00000006512.1"/>
</dbReference>
<feature type="compositionally biased region" description="Basic and acidic residues" evidence="15">
    <location>
        <begin position="386"/>
        <end position="402"/>
    </location>
</feature>
<protein>
    <recommendedName>
        <fullName evidence="2">P-type Ca(2+) transporter</fullName>
        <ecNumber evidence="2">7.2.2.10</ecNumber>
    </recommendedName>
</protein>
<dbReference type="InterPro" id="IPR008250">
    <property type="entry name" value="ATPase_P-typ_transduc_dom_A_sf"/>
</dbReference>
<dbReference type="InterPro" id="IPR023298">
    <property type="entry name" value="ATPase_P-typ_TM_dom_sf"/>
</dbReference>
<dbReference type="NCBIfam" id="TIGR01494">
    <property type="entry name" value="ATPase_P-type"/>
    <property type="match status" value="1"/>
</dbReference>
<evidence type="ECO:0000256" key="7">
    <source>
        <dbReference type="ARBA" id="ARBA00022741"/>
    </source>
</evidence>
<dbReference type="SUPFAM" id="SSF81665">
    <property type="entry name" value="Calcium ATPase, transmembrane domain M"/>
    <property type="match status" value="1"/>
</dbReference>
<dbReference type="GO" id="GO:0012505">
    <property type="term" value="C:endomembrane system"/>
    <property type="evidence" value="ECO:0007669"/>
    <property type="project" value="UniProtKB-SubCell"/>
</dbReference>
<reference evidence="17" key="2">
    <citation type="submission" date="2025-08" db="UniProtKB">
        <authorList>
            <consortium name="Ensembl"/>
        </authorList>
    </citation>
    <scope>IDENTIFICATION</scope>
</reference>
<comment type="subcellular location">
    <subcellularLocation>
        <location evidence="1">Endomembrane system</location>
        <topology evidence="1">Multi-pass membrane protein</topology>
    </subcellularLocation>
</comment>
<reference evidence="17" key="3">
    <citation type="submission" date="2025-09" db="UniProtKB">
        <authorList>
            <consortium name="Ensembl"/>
        </authorList>
    </citation>
    <scope>IDENTIFICATION</scope>
</reference>
<keyword evidence="7" id="KW-0547">Nucleotide-binding</keyword>
<evidence type="ECO:0000256" key="14">
    <source>
        <dbReference type="ARBA" id="ARBA00023136"/>
    </source>
</evidence>
<sequence>MGEMANSAVEFYPKGTRAGSRGGRADGGQAGGDFQVTVKELRELMELRGADALQKIQDSYGDTEGLCQRLQSSPTDGEAWAATQQTCELRCQRFGKNFIPPKKPKTFLELVWEALQDVTLIILEAAAIISLGLSFYQPPDKDSEVCGHVSGGAEDESEGDTGWIEGAAILLSVVCVVLVTAFNDWSKEKQFRGLQSRIEQEQKFTVVRKGNVIQIPVADMVVGDLAQVKYGDLLPTDGILVQGNDLKIDESSLTGESDHVRKSVDKDPMLLSGTHVMEGSGRMLVTAVGVNSQTGIIFTLLGAGDMEEDVKEKKGLSQTSRLNFGPATPPEDSAQLLISADASNSTVTNGKQPDGAVENNQNKAKKQDGGVAMEMQPLKSAEGGEVEDREKKKTNIPKKEKSVLQGKLTKL</sequence>
<keyword evidence="8" id="KW-0106">Calcium</keyword>
<evidence type="ECO:0000256" key="4">
    <source>
        <dbReference type="ARBA" id="ARBA00022568"/>
    </source>
</evidence>
<evidence type="ECO:0000256" key="10">
    <source>
        <dbReference type="ARBA" id="ARBA00022842"/>
    </source>
</evidence>
<keyword evidence="13" id="KW-0406">Ion transport</keyword>
<feature type="domain" description="Cation-transporting P-type ATPase N-terminal" evidence="16">
    <location>
        <begin position="57"/>
        <end position="135"/>
    </location>
</feature>
<proteinExistence type="predicted"/>
<evidence type="ECO:0000256" key="13">
    <source>
        <dbReference type="ARBA" id="ARBA00023065"/>
    </source>
</evidence>
<evidence type="ECO:0000256" key="2">
    <source>
        <dbReference type="ARBA" id="ARBA00012790"/>
    </source>
</evidence>
<dbReference type="Gene3D" id="1.20.1110.10">
    <property type="entry name" value="Calcium-transporting ATPase, transmembrane domain"/>
    <property type="match status" value="1"/>
</dbReference>
<dbReference type="InterPro" id="IPR004014">
    <property type="entry name" value="ATPase_P-typ_cation-transptr_N"/>
</dbReference>
<keyword evidence="6" id="KW-0479">Metal-binding</keyword>
<dbReference type="GO" id="GO:0016887">
    <property type="term" value="F:ATP hydrolysis activity"/>
    <property type="evidence" value="ECO:0007669"/>
    <property type="project" value="InterPro"/>
</dbReference>
<dbReference type="GO" id="GO:0030165">
    <property type="term" value="F:PDZ domain binding"/>
    <property type="evidence" value="ECO:0007669"/>
    <property type="project" value="TreeGrafter"/>
</dbReference>
<dbReference type="SUPFAM" id="SSF81653">
    <property type="entry name" value="Calcium ATPase, transduction domain A"/>
    <property type="match status" value="1"/>
</dbReference>
<dbReference type="OMA" id="YQPPDKD"/>
<feature type="region of interest" description="Disordered" evidence="15">
    <location>
        <begin position="1"/>
        <end position="29"/>
    </location>
</feature>
<dbReference type="Pfam" id="PF00690">
    <property type="entry name" value="Cation_ATPase_N"/>
    <property type="match status" value="1"/>
</dbReference>
<dbReference type="EC" id="7.2.2.10" evidence="2"/>
<dbReference type="PANTHER" id="PTHR24093:SF284">
    <property type="entry name" value="PLASMA MEMBRANE CALCIUM-TRANSPORTING ATPASE 3"/>
    <property type="match status" value="1"/>
</dbReference>
<organism evidence="17 18">
    <name type="scientific">Tetraodon nigroviridis</name>
    <name type="common">Spotted green pufferfish</name>
    <name type="synonym">Chelonodon nigroviridis</name>
    <dbReference type="NCBI Taxonomy" id="99883"/>
    <lineage>
        <taxon>Eukaryota</taxon>
        <taxon>Metazoa</taxon>
        <taxon>Chordata</taxon>
        <taxon>Craniata</taxon>
        <taxon>Vertebrata</taxon>
        <taxon>Euteleostomi</taxon>
        <taxon>Actinopterygii</taxon>
        <taxon>Neopterygii</taxon>
        <taxon>Teleostei</taxon>
        <taxon>Neoteleostei</taxon>
        <taxon>Acanthomorphata</taxon>
        <taxon>Eupercaria</taxon>
        <taxon>Tetraodontiformes</taxon>
        <taxon>Tetradontoidea</taxon>
        <taxon>Tetraodontidae</taxon>
        <taxon>Tetraodon</taxon>
    </lineage>
</organism>
<evidence type="ECO:0000313" key="17">
    <source>
        <dbReference type="Ensembl" id="ENSTNIP00000009282.1"/>
    </source>
</evidence>
<keyword evidence="12" id="KW-1133">Transmembrane helix</keyword>
<dbReference type="SMART" id="SM00831">
    <property type="entry name" value="Cation_ATPase_N"/>
    <property type="match status" value="1"/>
</dbReference>
<dbReference type="InterPro" id="IPR059000">
    <property type="entry name" value="ATPase_P-type_domA"/>
</dbReference>
<evidence type="ECO:0000256" key="9">
    <source>
        <dbReference type="ARBA" id="ARBA00022840"/>
    </source>
</evidence>
<keyword evidence="11" id="KW-1278">Translocase</keyword>
<evidence type="ECO:0000256" key="1">
    <source>
        <dbReference type="ARBA" id="ARBA00004127"/>
    </source>
</evidence>
<dbReference type="GO" id="GO:0046872">
    <property type="term" value="F:metal ion binding"/>
    <property type="evidence" value="ECO:0007669"/>
    <property type="project" value="UniProtKB-KW"/>
</dbReference>
<dbReference type="Gene3D" id="2.70.150.10">
    <property type="entry name" value="Calcium-transporting ATPase, cytoplasmic transduction domain A"/>
    <property type="match status" value="1"/>
</dbReference>
<evidence type="ECO:0000256" key="6">
    <source>
        <dbReference type="ARBA" id="ARBA00022723"/>
    </source>
</evidence>
<accession>H3CM02</accession>
<reference evidence="18" key="1">
    <citation type="journal article" date="2004" name="Nature">
        <title>Genome duplication in the teleost fish Tetraodon nigroviridis reveals the early vertebrate proto-karyotype.</title>
        <authorList>
            <person name="Jaillon O."/>
            <person name="Aury J.-M."/>
            <person name="Brunet F."/>
            <person name="Petit J.-L."/>
            <person name="Stange-Thomann N."/>
            <person name="Mauceli E."/>
            <person name="Bouneau L."/>
            <person name="Fischer C."/>
            <person name="Ozouf-Costaz C."/>
            <person name="Bernot A."/>
            <person name="Nicaud S."/>
            <person name="Jaffe D."/>
            <person name="Fisher S."/>
            <person name="Lutfalla G."/>
            <person name="Dossat C."/>
            <person name="Segurens B."/>
            <person name="Dasilva C."/>
            <person name="Salanoubat M."/>
            <person name="Levy M."/>
            <person name="Boudet N."/>
            <person name="Castellano S."/>
            <person name="Anthouard V."/>
            <person name="Jubin C."/>
            <person name="Castelli V."/>
            <person name="Katinka M."/>
            <person name="Vacherie B."/>
            <person name="Biemont C."/>
            <person name="Skalli Z."/>
            <person name="Cattolico L."/>
            <person name="Poulain J."/>
            <person name="De Berardinis V."/>
            <person name="Cruaud C."/>
            <person name="Duprat S."/>
            <person name="Brottier P."/>
            <person name="Coutanceau J.-P."/>
            <person name="Gouzy J."/>
            <person name="Parra G."/>
            <person name="Lardier G."/>
            <person name="Chapple C."/>
            <person name="McKernan K.J."/>
            <person name="McEwan P."/>
            <person name="Bosak S."/>
            <person name="Kellis M."/>
            <person name="Volff J.-N."/>
            <person name="Guigo R."/>
            <person name="Zody M.C."/>
            <person name="Mesirov J."/>
            <person name="Lindblad-Toh K."/>
            <person name="Birren B."/>
            <person name="Nusbaum C."/>
            <person name="Kahn D."/>
            <person name="Robinson-Rechavi M."/>
            <person name="Laudet V."/>
            <person name="Schachter V."/>
            <person name="Quetier F."/>
            <person name="Saurin W."/>
            <person name="Scarpelli C."/>
            <person name="Wincker P."/>
            <person name="Lander E.S."/>
            <person name="Weissenbach J."/>
            <person name="Roest Crollius H."/>
        </authorList>
    </citation>
    <scope>NUCLEOTIDE SEQUENCE [LARGE SCALE GENOMIC DNA]</scope>
</reference>
<evidence type="ECO:0000313" key="18">
    <source>
        <dbReference type="Proteomes" id="UP000007303"/>
    </source>
</evidence>
<dbReference type="InParanoid" id="H3CM02"/>
<dbReference type="FunFam" id="2.70.150.10:FF:000001">
    <property type="entry name" value="Calcium-transporting ATPase"/>
    <property type="match status" value="1"/>
</dbReference>
<name>H3CM02_TETNG</name>
<dbReference type="FunFam" id="1.20.1110.10:FF:000002">
    <property type="entry name" value="Calcium-transporting ATPase"/>
    <property type="match status" value="1"/>
</dbReference>
<feature type="region of interest" description="Disordered" evidence="15">
    <location>
        <begin position="344"/>
        <end position="411"/>
    </location>
</feature>
<keyword evidence="5" id="KW-0812">Transmembrane</keyword>
<evidence type="ECO:0000256" key="12">
    <source>
        <dbReference type="ARBA" id="ARBA00022989"/>
    </source>
</evidence>
<keyword evidence="18" id="KW-1185">Reference proteome</keyword>
<dbReference type="PANTHER" id="PTHR24093">
    <property type="entry name" value="CATION TRANSPORTING ATPASE"/>
    <property type="match status" value="1"/>
</dbReference>
<dbReference type="STRING" id="99883.ENSTNIP00000009282"/>
<evidence type="ECO:0000259" key="16">
    <source>
        <dbReference type="SMART" id="SM00831"/>
    </source>
</evidence>
<feature type="region of interest" description="Disordered" evidence="15">
    <location>
        <begin position="311"/>
        <end position="332"/>
    </location>
</feature>
<keyword evidence="9" id="KW-0067">ATP-binding</keyword>
<evidence type="ECO:0000256" key="8">
    <source>
        <dbReference type="ARBA" id="ARBA00022837"/>
    </source>
</evidence>
<dbReference type="HOGENOM" id="CLU_002360_7_1_1"/>
<evidence type="ECO:0000256" key="15">
    <source>
        <dbReference type="SAM" id="MobiDB-lite"/>
    </source>
</evidence>
<evidence type="ECO:0000256" key="5">
    <source>
        <dbReference type="ARBA" id="ARBA00022692"/>
    </source>
</evidence>
<keyword evidence="14" id="KW-0472">Membrane</keyword>
<dbReference type="GO" id="GO:0005886">
    <property type="term" value="C:plasma membrane"/>
    <property type="evidence" value="ECO:0007669"/>
    <property type="project" value="TreeGrafter"/>
</dbReference>
<dbReference type="Pfam" id="PF00122">
    <property type="entry name" value="E1-E2_ATPase"/>
    <property type="match status" value="1"/>
</dbReference>
<dbReference type="GO" id="GO:0051480">
    <property type="term" value="P:regulation of cytosolic calcium ion concentration"/>
    <property type="evidence" value="ECO:0007669"/>
    <property type="project" value="TreeGrafter"/>
</dbReference>